<dbReference type="RefSeq" id="WP_238230042.1">
    <property type="nucleotide sequence ID" value="NZ_BPQO01000008.1"/>
</dbReference>
<reference evidence="1" key="2">
    <citation type="submission" date="2021-08" db="EMBL/GenBank/DDBJ databases">
        <authorList>
            <person name="Tani A."/>
            <person name="Ola A."/>
            <person name="Ogura Y."/>
            <person name="Katsura K."/>
            <person name="Hayashi T."/>
        </authorList>
    </citation>
    <scope>NUCLEOTIDE SEQUENCE</scope>
    <source>
        <strain evidence="1">DSM 16372</strain>
    </source>
</reference>
<dbReference type="EMBL" id="BPQO01000008">
    <property type="protein sequence ID" value="GJD88824.1"/>
    <property type="molecule type" value="Genomic_DNA"/>
</dbReference>
<accession>A0AAV4ZL32</accession>
<reference evidence="1" key="1">
    <citation type="journal article" date="2016" name="Front. Microbiol.">
        <title>Genome Sequence of the Piezophilic, Mesophilic Sulfate-Reducing Bacterium Desulfovibrio indicus J2T.</title>
        <authorList>
            <person name="Cao J."/>
            <person name="Maignien L."/>
            <person name="Shao Z."/>
            <person name="Alain K."/>
            <person name="Jebbar M."/>
        </authorList>
    </citation>
    <scope>NUCLEOTIDE SEQUENCE</scope>
    <source>
        <strain evidence="1">DSM 16372</strain>
    </source>
</reference>
<dbReference type="InterPro" id="IPR046239">
    <property type="entry name" value="DUF6272"/>
</dbReference>
<proteinExistence type="predicted"/>
<organism evidence="1 2">
    <name type="scientific">Methylobacterium hispanicum</name>
    <dbReference type="NCBI Taxonomy" id="270350"/>
    <lineage>
        <taxon>Bacteria</taxon>
        <taxon>Pseudomonadati</taxon>
        <taxon>Pseudomonadota</taxon>
        <taxon>Alphaproteobacteria</taxon>
        <taxon>Hyphomicrobiales</taxon>
        <taxon>Methylobacteriaceae</taxon>
        <taxon>Methylobacterium</taxon>
    </lineage>
</organism>
<evidence type="ECO:0000313" key="2">
    <source>
        <dbReference type="Proteomes" id="UP001055247"/>
    </source>
</evidence>
<dbReference type="Pfam" id="PF19788">
    <property type="entry name" value="DUF6272"/>
    <property type="match status" value="1"/>
</dbReference>
<sequence>MSRILSGRGPSRIGALAPLSEGSVLANDFLSFHEAARRNGVILSFGGDLSESVLFSLGEVLKLRMRQDETDAGVAKRVFSIFVEQAQNVIRYSADRIQPAAEPRPGRVSGGMIVVGTEGDRFFVVCGNEVGSAEVPRLRERLDHLSGLTGEELKRFYREKLRQPPDEGSLGGSIGLIEIARRSSAPVEYDFQAIGAERSLFCLKAYI</sequence>
<evidence type="ECO:0000313" key="1">
    <source>
        <dbReference type="EMBL" id="GJD88824.1"/>
    </source>
</evidence>
<dbReference type="AlphaFoldDB" id="A0AAV4ZL32"/>
<name>A0AAV4ZL32_9HYPH</name>
<comment type="caution">
    <text evidence="1">The sequence shown here is derived from an EMBL/GenBank/DDBJ whole genome shotgun (WGS) entry which is preliminary data.</text>
</comment>
<evidence type="ECO:0008006" key="3">
    <source>
        <dbReference type="Google" id="ProtNLM"/>
    </source>
</evidence>
<dbReference type="NCBIfam" id="NF038262">
    <property type="entry name" value="SiaB_fam_kinase"/>
    <property type="match status" value="1"/>
</dbReference>
<protein>
    <recommendedName>
        <fullName evidence="3">Histidine kinase</fullName>
    </recommendedName>
</protein>
<keyword evidence="2" id="KW-1185">Reference proteome</keyword>
<dbReference type="Proteomes" id="UP001055247">
    <property type="component" value="Unassembled WGS sequence"/>
</dbReference>
<gene>
    <name evidence="1" type="ORF">BHAOGJBA_2345</name>
</gene>